<dbReference type="STRING" id="983506.L8X5E8"/>
<keyword evidence="4" id="KW-0472">Membrane</keyword>
<sequence length="523" mass="55408">MSPTPTAEYSSTIIKTHTYDGKMLGAADGQPAVLEGSVIAGAIIGGLVVLVLILAVFFGLRHRRRRAKRQTASITEAGQEGEKKKETCDEANEPPPPCPYSNHGITYPAATFQGVQNSIIPCQTELVPSSSSLRQSFDSSRTYPIQTNYSNITTHAPRPQPHRTGPSIAHNLDPSSNGPPCMSCALHHPGASHSGAMSLVSAQDEDEIYNRKQYVSSASPPLPPGAMPPLSSPTIETYDNQANSLSPPESPKSPGGSSLSRWIISPLSRSGTARTALPPYEQQGHGLQHRVSEKKEKEKDESALAASVYTFIDLIMDHSERQADVRLRAGITGPVAGQPQIKLRSLSHIRWCGSRNAAVEEIGHIAEACPSEMRLCYNCRQPGHESVNCPSPRSTQAKQCYMCGGVGHIQVDCPNNLRPSGGGGSVGPGQKCYGHIARVCPSAAGGLAGNSAAGGGFRGGSGRGAGVNATVKCFRCQGPNHYARDCMAAPGTITLDSKPKTCYKCHKEGHIARACPEGAEYAT</sequence>
<dbReference type="GO" id="GO:0003676">
    <property type="term" value="F:nucleic acid binding"/>
    <property type="evidence" value="ECO:0007669"/>
    <property type="project" value="InterPro"/>
</dbReference>
<feature type="region of interest" description="Disordered" evidence="3">
    <location>
        <begin position="67"/>
        <end position="94"/>
    </location>
</feature>
<dbReference type="OrthoDB" id="3341596at2759"/>
<evidence type="ECO:0000256" key="3">
    <source>
        <dbReference type="SAM" id="MobiDB-lite"/>
    </source>
</evidence>
<accession>L8X5E8</accession>
<dbReference type="HOGENOM" id="CLU_520897_0_0_1"/>
<dbReference type="EMBL" id="AFRT01000082">
    <property type="protein sequence ID" value="ELU45430.1"/>
    <property type="molecule type" value="Genomic_DNA"/>
</dbReference>
<dbReference type="SMART" id="SM00343">
    <property type="entry name" value="ZnF_C2HC"/>
    <property type="match status" value="5"/>
</dbReference>
<feature type="compositionally biased region" description="Low complexity" evidence="3">
    <location>
        <begin position="244"/>
        <end position="260"/>
    </location>
</feature>
<feature type="domain" description="CCHC-type" evidence="5">
    <location>
        <begin position="472"/>
        <end position="486"/>
    </location>
</feature>
<feature type="compositionally biased region" description="Basic and acidic residues" evidence="3">
    <location>
        <begin position="290"/>
        <end position="300"/>
    </location>
</feature>
<evidence type="ECO:0000256" key="4">
    <source>
        <dbReference type="SAM" id="Phobius"/>
    </source>
</evidence>
<feature type="compositionally biased region" description="Polar residues" evidence="3">
    <location>
        <begin position="234"/>
        <end position="243"/>
    </location>
</feature>
<keyword evidence="2" id="KW-0479">Metal-binding</keyword>
<dbReference type="Gene3D" id="4.10.60.10">
    <property type="entry name" value="Zinc finger, CCHC-type"/>
    <property type="match status" value="3"/>
</dbReference>
<dbReference type="InterPro" id="IPR001878">
    <property type="entry name" value="Znf_CCHC"/>
</dbReference>
<dbReference type="InterPro" id="IPR051714">
    <property type="entry name" value="Znf_CCHC_NABP"/>
</dbReference>
<dbReference type="Pfam" id="PF00098">
    <property type="entry name" value="zf-CCHC"/>
    <property type="match status" value="4"/>
</dbReference>
<name>L8X5E8_THACA</name>
<keyword evidence="4" id="KW-0812">Transmembrane</keyword>
<keyword evidence="2" id="KW-0863">Zinc-finger</keyword>
<feature type="domain" description="CCHC-type" evidence="5">
    <location>
        <begin position="400"/>
        <end position="415"/>
    </location>
</feature>
<dbReference type="PROSITE" id="PS50158">
    <property type="entry name" value="ZF_CCHC"/>
    <property type="match status" value="4"/>
</dbReference>
<feature type="domain" description="CCHC-type" evidence="5">
    <location>
        <begin position="376"/>
        <end position="391"/>
    </location>
</feature>
<dbReference type="InterPro" id="IPR036875">
    <property type="entry name" value="Znf_CCHC_sf"/>
</dbReference>
<dbReference type="AlphaFoldDB" id="L8X5E8"/>
<organism evidence="6 7">
    <name type="scientific">Thanatephorus cucumeris (strain AG1-IA)</name>
    <name type="common">Rice sheath blight fungus</name>
    <name type="synonym">Rhizoctonia solani</name>
    <dbReference type="NCBI Taxonomy" id="983506"/>
    <lineage>
        <taxon>Eukaryota</taxon>
        <taxon>Fungi</taxon>
        <taxon>Dikarya</taxon>
        <taxon>Basidiomycota</taxon>
        <taxon>Agaricomycotina</taxon>
        <taxon>Agaricomycetes</taxon>
        <taxon>Cantharellales</taxon>
        <taxon>Ceratobasidiaceae</taxon>
        <taxon>Rhizoctonia</taxon>
        <taxon>Rhizoctonia solani AG-1</taxon>
    </lineage>
</organism>
<feature type="region of interest" description="Disordered" evidence="3">
    <location>
        <begin position="151"/>
        <end position="176"/>
    </location>
</feature>
<gene>
    <name evidence="6" type="ORF">AG1IA_00542</name>
</gene>
<dbReference type="Proteomes" id="UP000011668">
    <property type="component" value="Unassembled WGS sequence"/>
</dbReference>
<feature type="compositionally biased region" description="Pro residues" evidence="3">
    <location>
        <begin position="220"/>
        <end position="231"/>
    </location>
</feature>
<evidence type="ECO:0000313" key="6">
    <source>
        <dbReference type="EMBL" id="ELU45430.1"/>
    </source>
</evidence>
<keyword evidence="2" id="KW-0862">Zinc</keyword>
<dbReference type="PANTHER" id="PTHR23002">
    <property type="entry name" value="ZINC FINGER CCHC DOMAIN CONTAINING PROTEIN"/>
    <property type="match status" value="1"/>
</dbReference>
<keyword evidence="4" id="KW-1133">Transmembrane helix</keyword>
<comment type="caution">
    <text evidence="6">The sequence shown here is derived from an EMBL/GenBank/DDBJ whole genome shotgun (WGS) entry which is preliminary data.</text>
</comment>
<feature type="transmembrane region" description="Helical" evidence="4">
    <location>
        <begin position="38"/>
        <end position="60"/>
    </location>
</feature>
<keyword evidence="7" id="KW-1185">Reference proteome</keyword>
<evidence type="ECO:0000256" key="2">
    <source>
        <dbReference type="PROSITE-ProRule" id="PRU00047"/>
    </source>
</evidence>
<reference evidence="6 7" key="1">
    <citation type="journal article" date="2013" name="Nat. Commun.">
        <title>The evolution and pathogenic mechanisms of the rice sheath blight pathogen.</title>
        <authorList>
            <person name="Zheng A."/>
            <person name="Lin R."/>
            <person name="Xu L."/>
            <person name="Qin P."/>
            <person name="Tang C."/>
            <person name="Ai P."/>
            <person name="Zhang D."/>
            <person name="Liu Y."/>
            <person name="Sun Z."/>
            <person name="Feng H."/>
            <person name="Wang Y."/>
            <person name="Chen Y."/>
            <person name="Liang X."/>
            <person name="Fu R."/>
            <person name="Li Q."/>
            <person name="Zhang J."/>
            <person name="Yu X."/>
            <person name="Xie Z."/>
            <person name="Ding L."/>
            <person name="Guan P."/>
            <person name="Tang J."/>
            <person name="Liang Y."/>
            <person name="Wang S."/>
            <person name="Deng Q."/>
            <person name="Li S."/>
            <person name="Zhu J."/>
            <person name="Wang L."/>
            <person name="Liu H."/>
            <person name="Li P."/>
        </authorList>
    </citation>
    <scope>NUCLEOTIDE SEQUENCE [LARGE SCALE GENOMIC DNA]</scope>
    <source>
        <strain evidence="7">AG-1 IA</strain>
    </source>
</reference>
<feature type="region of interest" description="Disordered" evidence="3">
    <location>
        <begin position="214"/>
        <end position="300"/>
    </location>
</feature>
<dbReference type="GO" id="GO:0006397">
    <property type="term" value="P:mRNA processing"/>
    <property type="evidence" value="ECO:0007669"/>
    <property type="project" value="UniProtKB-KW"/>
</dbReference>
<dbReference type="SUPFAM" id="SSF57756">
    <property type="entry name" value="Retrovirus zinc finger-like domains"/>
    <property type="match status" value="2"/>
</dbReference>
<evidence type="ECO:0000313" key="7">
    <source>
        <dbReference type="Proteomes" id="UP000011668"/>
    </source>
</evidence>
<evidence type="ECO:0000256" key="1">
    <source>
        <dbReference type="ARBA" id="ARBA00022664"/>
    </source>
</evidence>
<proteinExistence type="predicted"/>
<protein>
    <submittedName>
        <fullName evidence="6">Zf-CCHC domain-containing protein</fullName>
    </submittedName>
</protein>
<dbReference type="GO" id="GO:0008270">
    <property type="term" value="F:zinc ion binding"/>
    <property type="evidence" value="ECO:0007669"/>
    <property type="project" value="UniProtKB-KW"/>
</dbReference>
<feature type="domain" description="CCHC-type" evidence="5">
    <location>
        <begin position="502"/>
        <end position="517"/>
    </location>
</feature>
<keyword evidence="1" id="KW-0507">mRNA processing</keyword>
<evidence type="ECO:0000259" key="5">
    <source>
        <dbReference type="PROSITE" id="PS50158"/>
    </source>
</evidence>